<dbReference type="EMBL" id="HACG01033378">
    <property type="protein sequence ID" value="CEK80243.1"/>
    <property type="molecule type" value="Transcribed_RNA"/>
</dbReference>
<sequence>MTLASHKGSGNIMVRPSVPHGVPQIWNRQTNEAQNDIIFAVMQLSGDTCLV</sequence>
<dbReference type="EMBL" id="HACG01033377">
    <property type="protein sequence ID" value="CEK80242.1"/>
    <property type="molecule type" value="Transcribed_RNA"/>
</dbReference>
<gene>
    <name evidence="3" type="primary">ORF119861</name>
    <name evidence="1" type="synonym">ORF119848</name>
    <name evidence="2" type="synonym">ORF119854</name>
</gene>
<protein>
    <submittedName>
        <fullName evidence="3">Uncharacterized protein</fullName>
    </submittedName>
</protein>
<dbReference type="AlphaFoldDB" id="A0A0B7AJZ0"/>
<reference evidence="3" key="1">
    <citation type="submission" date="2014-12" db="EMBL/GenBank/DDBJ databases">
        <title>Insight into the proteome of Arion vulgaris.</title>
        <authorList>
            <person name="Aradska J."/>
            <person name="Bulat T."/>
            <person name="Smidak R."/>
            <person name="Sarate P."/>
            <person name="Gangsoo J."/>
            <person name="Sialana F."/>
            <person name="Bilban M."/>
            <person name="Lubec G."/>
        </authorList>
    </citation>
    <scope>NUCLEOTIDE SEQUENCE</scope>
    <source>
        <tissue evidence="3">Skin</tissue>
    </source>
</reference>
<evidence type="ECO:0000313" key="3">
    <source>
        <dbReference type="EMBL" id="CEK80245.1"/>
    </source>
</evidence>
<organism evidence="3">
    <name type="scientific">Arion vulgaris</name>
    <dbReference type="NCBI Taxonomy" id="1028688"/>
    <lineage>
        <taxon>Eukaryota</taxon>
        <taxon>Metazoa</taxon>
        <taxon>Spiralia</taxon>
        <taxon>Lophotrochozoa</taxon>
        <taxon>Mollusca</taxon>
        <taxon>Gastropoda</taxon>
        <taxon>Heterobranchia</taxon>
        <taxon>Euthyneura</taxon>
        <taxon>Panpulmonata</taxon>
        <taxon>Eupulmonata</taxon>
        <taxon>Stylommatophora</taxon>
        <taxon>Helicina</taxon>
        <taxon>Arionoidea</taxon>
        <taxon>Arionidae</taxon>
        <taxon>Arion</taxon>
    </lineage>
</organism>
<accession>A0A0B7AJZ0</accession>
<evidence type="ECO:0000313" key="1">
    <source>
        <dbReference type="EMBL" id="CEK80242.1"/>
    </source>
</evidence>
<proteinExistence type="predicted"/>
<dbReference type="EMBL" id="HACG01033380">
    <property type="protein sequence ID" value="CEK80245.1"/>
    <property type="molecule type" value="Transcribed_RNA"/>
</dbReference>
<name>A0A0B7AJZ0_9EUPU</name>
<evidence type="ECO:0000313" key="2">
    <source>
        <dbReference type="EMBL" id="CEK80243.1"/>
    </source>
</evidence>